<protein>
    <submittedName>
        <fullName evidence="1">Uncharacterized protein</fullName>
    </submittedName>
</protein>
<dbReference type="Proteomes" id="UP000683000">
    <property type="component" value="Unassembled WGS sequence"/>
</dbReference>
<evidence type="ECO:0000313" key="1">
    <source>
        <dbReference type="EMBL" id="KAG6370282.1"/>
    </source>
</evidence>
<dbReference type="AlphaFoldDB" id="A0A8I2YE91"/>
<evidence type="ECO:0000313" key="2">
    <source>
        <dbReference type="Proteomes" id="UP000683000"/>
    </source>
</evidence>
<gene>
    <name evidence="1" type="ORF">JVT61DRAFT_12233</name>
</gene>
<sequence length="83" mass="9423">MVEQPEGLHLLGLHIIWKACTLPNVKDTSPDSDKFRQGLREQRDPLLERLVDYVVRQQSNTAEVVKLTVGFNIVIQFSSHLPG</sequence>
<dbReference type="EMBL" id="JAGFBS010000054">
    <property type="protein sequence ID" value="KAG6370282.1"/>
    <property type="molecule type" value="Genomic_DNA"/>
</dbReference>
<reference evidence="1" key="1">
    <citation type="submission" date="2021-03" db="EMBL/GenBank/DDBJ databases">
        <title>Evolutionary innovations through gain and loss of genes in the ectomycorrhizal Boletales.</title>
        <authorList>
            <person name="Wu G."/>
            <person name="Miyauchi S."/>
            <person name="Morin E."/>
            <person name="Yang Z.-L."/>
            <person name="Xu J."/>
            <person name="Martin F.M."/>
        </authorList>
    </citation>
    <scope>NUCLEOTIDE SEQUENCE</scope>
    <source>
        <strain evidence="1">BR01</strain>
    </source>
</reference>
<accession>A0A8I2YE91</accession>
<keyword evidence="2" id="KW-1185">Reference proteome</keyword>
<proteinExistence type="predicted"/>
<comment type="caution">
    <text evidence="1">The sequence shown here is derived from an EMBL/GenBank/DDBJ whole genome shotgun (WGS) entry which is preliminary data.</text>
</comment>
<organism evidence="1 2">
    <name type="scientific">Boletus reticuloceps</name>
    <dbReference type="NCBI Taxonomy" id="495285"/>
    <lineage>
        <taxon>Eukaryota</taxon>
        <taxon>Fungi</taxon>
        <taxon>Dikarya</taxon>
        <taxon>Basidiomycota</taxon>
        <taxon>Agaricomycotina</taxon>
        <taxon>Agaricomycetes</taxon>
        <taxon>Agaricomycetidae</taxon>
        <taxon>Boletales</taxon>
        <taxon>Boletineae</taxon>
        <taxon>Boletaceae</taxon>
        <taxon>Boletoideae</taxon>
        <taxon>Boletus</taxon>
    </lineage>
</organism>
<name>A0A8I2YE91_9AGAM</name>